<organism evidence="17 18">
    <name type="scientific">Natronorubrum daqingense</name>
    <dbReference type="NCBI Taxonomy" id="588898"/>
    <lineage>
        <taxon>Archaea</taxon>
        <taxon>Methanobacteriati</taxon>
        <taxon>Methanobacteriota</taxon>
        <taxon>Stenosarchaea group</taxon>
        <taxon>Halobacteria</taxon>
        <taxon>Halobacteriales</taxon>
        <taxon>Natrialbaceae</taxon>
        <taxon>Natronorubrum</taxon>
    </lineage>
</organism>
<reference evidence="16 19" key="1">
    <citation type="submission" date="2017-01" db="EMBL/GenBank/DDBJ databases">
        <title>Complete genome sequence of Haloterrigena daqingensis type strain (JX313T).</title>
        <authorList>
            <person name="Shuang W."/>
        </authorList>
    </citation>
    <scope>NUCLEOTIDE SEQUENCE [LARGE SCALE GENOMIC DNA]</scope>
    <source>
        <strain evidence="19">JX313</strain>
        <strain evidence="16">JX313T</strain>
        <plasmid evidence="19">Plasmid unnamed1</plasmid>
        <plasmid evidence="16">unnamed1</plasmid>
    </source>
</reference>
<dbReference type="InterPro" id="IPR010189">
    <property type="entry name" value="SK_arc"/>
</dbReference>
<protein>
    <recommendedName>
        <fullName evidence="5 14">Shikimate kinase</fullName>
        <shortName evidence="14">SK</shortName>
        <ecNumber evidence="4 14">2.7.1.71</ecNumber>
    </recommendedName>
</protein>
<keyword evidence="18" id="KW-1185">Reference proteome</keyword>
<dbReference type="Proteomes" id="UP000185687">
    <property type="component" value="Unassembled WGS sequence"/>
</dbReference>
<dbReference type="InterPro" id="IPR020568">
    <property type="entry name" value="Ribosomal_Su5_D2-typ_SF"/>
</dbReference>
<evidence type="ECO:0000313" key="19">
    <source>
        <dbReference type="Proteomes" id="UP000187321"/>
    </source>
</evidence>
<evidence type="ECO:0000256" key="4">
    <source>
        <dbReference type="ARBA" id="ARBA00012154"/>
    </source>
</evidence>
<dbReference type="HAMAP" id="MF_00370">
    <property type="entry name" value="Shik_kinase_arch"/>
    <property type="match status" value="1"/>
</dbReference>
<dbReference type="PANTHER" id="PTHR20861:SF3">
    <property type="entry name" value="SHIKIMATE KINASE"/>
    <property type="match status" value="1"/>
</dbReference>
<dbReference type="NCBIfam" id="TIGR01920">
    <property type="entry name" value="Shik_kin_archae"/>
    <property type="match status" value="1"/>
</dbReference>
<evidence type="ECO:0000256" key="7">
    <source>
        <dbReference type="ARBA" id="ARBA00022605"/>
    </source>
</evidence>
<feature type="binding site" evidence="14">
    <location>
        <begin position="91"/>
        <end position="101"/>
    </location>
    <ligand>
        <name>ATP</name>
        <dbReference type="ChEBI" id="CHEBI:30616"/>
    </ligand>
</feature>
<gene>
    <name evidence="14" type="primary">aroK</name>
    <name evidence="16" type="ORF">BB347_17205</name>
    <name evidence="17" type="ORF">SAMN05421809_3226</name>
</gene>
<keyword evidence="12 14" id="KW-0057">Aromatic amino acid biosynthesis</keyword>
<evidence type="ECO:0000256" key="12">
    <source>
        <dbReference type="ARBA" id="ARBA00023141"/>
    </source>
</evidence>
<reference evidence="17 18" key="2">
    <citation type="submission" date="2017-01" db="EMBL/GenBank/DDBJ databases">
        <authorList>
            <person name="Mah S.A."/>
            <person name="Swanson W.J."/>
            <person name="Moy G.W."/>
            <person name="Vacquier V.D."/>
        </authorList>
    </citation>
    <scope>NUCLEOTIDE SEQUENCE [LARGE SCALE GENOMIC DNA]</scope>
    <source>
        <strain evidence="17 18">CGMCC 1.8909</strain>
    </source>
</reference>
<evidence type="ECO:0000256" key="1">
    <source>
        <dbReference type="ARBA" id="ARBA00004496"/>
    </source>
</evidence>
<keyword evidence="6 14" id="KW-0963">Cytoplasm</keyword>
<evidence type="ECO:0000313" key="18">
    <source>
        <dbReference type="Proteomes" id="UP000185687"/>
    </source>
</evidence>
<dbReference type="InterPro" id="IPR014721">
    <property type="entry name" value="Ribsml_uS5_D2-typ_fold_subgr"/>
</dbReference>
<dbReference type="GO" id="GO:0005737">
    <property type="term" value="C:cytoplasm"/>
    <property type="evidence" value="ECO:0007669"/>
    <property type="project" value="UniProtKB-SubCell"/>
</dbReference>
<evidence type="ECO:0000256" key="14">
    <source>
        <dbReference type="HAMAP-Rule" id="MF_00370"/>
    </source>
</evidence>
<dbReference type="Pfam" id="PF00288">
    <property type="entry name" value="GHMP_kinases_N"/>
    <property type="match status" value="1"/>
</dbReference>
<sequence>MDGRAVAPAAGTVLNALATGTGSAFAIDLETTATVDLADDGDIDAAIAGEPEADTTLIERCVELTLSEYAETAGLEPSTVGARVETDSEVPMASGLKSSSAAANATVLATLDALEIADAVERISACRVGVQAARDAGVTVTGAFDDASASMLGGVTVTDNSAEKLLAHEEIDWHALVYTPPVQSFSADADVTACKRIAPMADLVAELALDGRYGEAMTVNGFAFCGALEFSTAPMIDALPDVAGVSLSGTGPSYVAVGDRETLEAVQTDWAERDGTTRLLQTRTDGTQVR</sequence>
<dbReference type="InterPro" id="IPR006204">
    <property type="entry name" value="GHMP_kinase_N_dom"/>
</dbReference>
<comment type="similarity">
    <text evidence="3 14">Belongs to the GHMP kinase family. Archaeal shikimate kinase subfamily.</text>
</comment>
<dbReference type="EMBL" id="FTNP01000006">
    <property type="protein sequence ID" value="SIR99654.1"/>
    <property type="molecule type" value="Genomic_DNA"/>
</dbReference>
<evidence type="ECO:0000256" key="11">
    <source>
        <dbReference type="ARBA" id="ARBA00022840"/>
    </source>
</evidence>
<dbReference type="AlphaFoldDB" id="A0A1N7FH95"/>
<comment type="subcellular location">
    <subcellularLocation>
        <location evidence="1 14">Cytoplasm</location>
    </subcellularLocation>
</comment>
<evidence type="ECO:0000256" key="13">
    <source>
        <dbReference type="ARBA" id="ARBA00048567"/>
    </source>
</evidence>
<keyword evidence="16" id="KW-0614">Plasmid</keyword>
<dbReference type="UniPathway" id="UPA00053">
    <property type="reaction ID" value="UER00088"/>
</dbReference>
<proteinExistence type="inferred from homology"/>
<evidence type="ECO:0000259" key="15">
    <source>
        <dbReference type="Pfam" id="PF00288"/>
    </source>
</evidence>
<dbReference type="GO" id="GO:0009073">
    <property type="term" value="P:aromatic amino acid family biosynthetic process"/>
    <property type="evidence" value="ECO:0007669"/>
    <property type="project" value="UniProtKB-KW"/>
</dbReference>
<evidence type="ECO:0000313" key="16">
    <source>
        <dbReference type="EMBL" id="APX98443.1"/>
    </source>
</evidence>
<dbReference type="EMBL" id="CP019328">
    <property type="protein sequence ID" value="APX98443.1"/>
    <property type="molecule type" value="Genomic_DNA"/>
</dbReference>
<dbReference type="OrthoDB" id="9602at2157"/>
<evidence type="ECO:0000256" key="6">
    <source>
        <dbReference type="ARBA" id="ARBA00022490"/>
    </source>
</evidence>
<dbReference type="Proteomes" id="UP000187321">
    <property type="component" value="Plasmid unnamed1"/>
</dbReference>
<dbReference type="GO" id="GO:0004765">
    <property type="term" value="F:shikimate kinase activity"/>
    <property type="evidence" value="ECO:0007669"/>
    <property type="project" value="UniProtKB-UniRule"/>
</dbReference>
<keyword evidence="7 14" id="KW-0028">Amino-acid biosynthesis</keyword>
<dbReference type="EC" id="2.7.1.71" evidence="4 14"/>
<keyword evidence="9 14" id="KW-0547">Nucleotide-binding</keyword>
<evidence type="ECO:0000256" key="10">
    <source>
        <dbReference type="ARBA" id="ARBA00022777"/>
    </source>
</evidence>
<evidence type="ECO:0000256" key="9">
    <source>
        <dbReference type="ARBA" id="ARBA00022741"/>
    </source>
</evidence>
<dbReference type="GeneID" id="30957718"/>
<dbReference type="KEGG" id="hda:BB347_17205"/>
<dbReference type="RefSeq" id="WP_076583433.1">
    <property type="nucleotide sequence ID" value="NZ_CP019328.1"/>
</dbReference>
<keyword evidence="11 14" id="KW-0067">ATP-binding</keyword>
<name>A0A1N7FH95_9EURY</name>
<dbReference type="PIRSF" id="PIRSF005758">
    <property type="entry name" value="Shikimt_kin_arch"/>
    <property type="match status" value="1"/>
</dbReference>
<dbReference type="GO" id="GO:0008652">
    <property type="term" value="P:amino acid biosynthetic process"/>
    <property type="evidence" value="ECO:0007669"/>
    <property type="project" value="UniProtKB-KW"/>
</dbReference>
<geneLocation type="plasmid" evidence="16">
    <name>unnamed1</name>
</geneLocation>
<dbReference type="SUPFAM" id="SSF54211">
    <property type="entry name" value="Ribosomal protein S5 domain 2-like"/>
    <property type="match status" value="1"/>
</dbReference>
<dbReference type="PANTHER" id="PTHR20861">
    <property type="entry name" value="HOMOSERINE/4-DIPHOSPHOCYTIDYL-2-C-METHYL-D-ERYTHRITOL KINASE"/>
    <property type="match status" value="1"/>
</dbReference>
<comment type="catalytic activity">
    <reaction evidence="13 14">
        <text>shikimate + ATP = 3-phosphoshikimate + ADP + H(+)</text>
        <dbReference type="Rhea" id="RHEA:13121"/>
        <dbReference type="ChEBI" id="CHEBI:15378"/>
        <dbReference type="ChEBI" id="CHEBI:30616"/>
        <dbReference type="ChEBI" id="CHEBI:36208"/>
        <dbReference type="ChEBI" id="CHEBI:145989"/>
        <dbReference type="ChEBI" id="CHEBI:456216"/>
        <dbReference type="EC" id="2.7.1.71"/>
    </reaction>
</comment>
<keyword evidence="10 14" id="KW-0418">Kinase</keyword>
<evidence type="ECO:0000313" key="17">
    <source>
        <dbReference type="EMBL" id="SIR99654.1"/>
    </source>
</evidence>
<evidence type="ECO:0000256" key="3">
    <source>
        <dbReference type="ARBA" id="ARBA00010202"/>
    </source>
</evidence>
<evidence type="ECO:0000256" key="8">
    <source>
        <dbReference type="ARBA" id="ARBA00022679"/>
    </source>
</evidence>
<dbReference type="GO" id="GO:0009423">
    <property type="term" value="P:chorismate biosynthetic process"/>
    <property type="evidence" value="ECO:0007669"/>
    <property type="project" value="UniProtKB-UniRule"/>
</dbReference>
<keyword evidence="8 14" id="KW-0808">Transferase</keyword>
<evidence type="ECO:0000256" key="5">
    <source>
        <dbReference type="ARBA" id="ARBA00013853"/>
    </source>
</evidence>
<evidence type="ECO:0000256" key="2">
    <source>
        <dbReference type="ARBA" id="ARBA00004842"/>
    </source>
</evidence>
<accession>A0A1N7FH95</accession>
<feature type="domain" description="GHMP kinase N-terminal" evidence="15">
    <location>
        <begin position="59"/>
        <end position="154"/>
    </location>
</feature>
<dbReference type="GO" id="GO:0005524">
    <property type="term" value="F:ATP binding"/>
    <property type="evidence" value="ECO:0007669"/>
    <property type="project" value="UniProtKB-UniRule"/>
</dbReference>
<comment type="pathway">
    <text evidence="2 14">Metabolic intermediate biosynthesis; chorismate biosynthesis; chorismate from D-erythrose 4-phosphate and phosphoenolpyruvate: step 5/7.</text>
</comment>
<dbReference type="Gene3D" id="3.30.230.10">
    <property type="match status" value="1"/>
</dbReference>